<keyword evidence="11" id="KW-1185">Reference proteome</keyword>
<name>A0A8C5QAG3_9ANUR</name>
<proteinExistence type="inferred from homology"/>
<dbReference type="InterPro" id="IPR016090">
    <property type="entry name" value="PLA2-like_dom"/>
</dbReference>
<keyword evidence="5" id="KW-0479">Metal-binding</keyword>
<evidence type="ECO:0000256" key="7">
    <source>
        <dbReference type="RuleBase" id="RU003654"/>
    </source>
</evidence>
<comment type="similarity">
    <text evidence="7">Belongs to the phospholipase A2 family.</text>
</comment>
<comment type="cofactor">
    <cofactor evidence="5">
        <name>Ca(2+)</name>
        <dbReference type="ChEBI" id="CHEBI:29108"/>
    </cofactor>
    <text evidence="5">Binds 1 Ca(2+) ion per subunit.</text>
</comment>
<sequence length="151" mass="17566">MASSWYILALLFAAVAMTQCSLLDFGKMIKYVTGKNPLNYLLYGCYCGLGGFGHPKDKTDWCCHKHDCCYGHLGKIGCKSMSKRYRFDVMDHKIICDAHKNYYCARRICECDRAITLCFKENLRSFSKEFENYDKRAKCNQTELDCSKYKF</sequence>
<reference evidence="10" key="2">
    <citation type="submission" date="2025-09" db="UniProtKB">
        <authorList>
            <consortium name="Ensembl"/>
        </authorList>
    </citation>
    <scope>IDENTIFICATION</scope>
</reference>
<evidence type="ECO:0000256" key="5">
    <source>
        <dbReference type="PIRSR" id="PIRSR601211-2"/>
    </source>
</evidence>
<dbReference type="PANTHER" id="PTHR11716">
    <property type="entry name" value="PHOSPHOLIPASE A2 FAMILY MEMBER"/>
    <property type="match status" value="1"/>
</dbReference>
<dbReference type="GO" id="GO:0005509">
    <property type="term" value="F:calcium ion binding"/>
    <property type="evidence" value="ECO:0007669"/>
    <property type="project" value="InterPro"/>
</dbReference>
<feature type="disulfide bond" evidence="6">
    <location>
        <begin position="47"/>
        <end position="63"/>
    </location>
</feature>
<feature type="binding site" evidence="5">
    <location>
        <position position="67"/>
    </location>
    <ligand>
        <name>Ca(2+)</name>
        <dbReference type="ChEBI" id="CHEBI:29108"/>
    </ligand>
</feature>
<dbReference type="GO" id="GO:0005576">
    <property type="term" value="C:extracellular region"/>
    <property type="evidence" value="ECO:0007669"/>
    <property type="project" value="UniProtKB-SubCell"/>
</dbReference>
<keyword evidence="2 8" id="KW-0964">Secreted</keyword>
<keyword evidence="8" id="KW-0378">Hydrolase</keyword>
<feature type="disulfide bond" evidence="6">
    <location>
        <begin position="69"/>
        <end position="111"/>
    </location>
</feature>
<dbReference type="PROSITE" id="PS00119">
    <property type="entry name" value="PA2_ASP"/>
    <property type="match status" value="1"/>
</dbReference>
<dbReference type="SMART" id="SM00085">
    <property type="entry name" value="PA2c"/>
    <property type="match status" value="1"/>
</dbReference>
<dbReference type="GO" id="GO:0050482">
    <property type="term" value="P:arachidonate secretion"/>
    <property type="evidence" value="ECO:0007669"/>
    <property type="project" value="InterPro"/>
</dbReference>
<dbReference type="PROSITE" id="PS00118">
    <property type="entry name" value="PA2_HIS"/>
    <property type="match status" value="1"/>
</dbReference>
<dbReference type="FunFam" id="1.20.90.10:FF:000001">
    <property type="entry name" value="Basic phospholipase A2 homolog"/>
    <property type="match status" value="1"/>
</dbReference>
<dbReference type="InterPro" id="IPR001211">
    <property type="entry name" value="PLA2"/>
</dbReference>
<feature type="signal peptide" evidence="8">
    <location>
        <begin position="1"/>
        <end position="20"/>
    </location>
</feature>
<evidence type="ECO:0000313" key="11">
    <source>
        <dbReference type="Proteomes" id="UP000694569"/>
    </source>
</evidence>
<feature type="domain" description="Phospholipase A2-like central" evidence="9">
    <location>
        <begin position="21"/>
        <end position="140"/>
    </location>
</feature>
<dbReference type="Gene3D" id="1.20.90.10">
    <property type="entry name" value="Phospholipase A2 domain"/>
    <property type="match status" value="1"/>
</dbReference>
<comment type="catalytic activity">
    <reaction evidence="8">
        <text>a 1,2-diacyl-sn-glycero-3-phosphocholine + H2O = a 1-acyl-sn-glycero-3-phosphocholine + a fatty acid + H(+)</text>
        <dbReference type="Rhea" id="RHEA:15801"/>
        <dbReference type="ChEBI" id="CHEBI:15377"/>
        <dbReference type="ChEBI" id="CHEBI:15378"/>
        <dbReference type="ChEBI" id="CHEBI:28868"/>
        <dbReference type="ChEBI" id="CHEBI:57643"/>
        <dbReference type="ChEBI" id="CHEBI:58168"/>
        <dbReference type="EC" id="3.1.1.4"/>
    </reaction>
</comment>
<feature type="disulfide bond" evidence="6">
    <location>
        <begin position="45"/>
        <end position="139"/>
    </location>
</feature>
<keyword evidence="8" id="KW-0732">Signal</keyword>
<dbReference type="PANTHER" id="PTHR11716:SF101">
    <property type="entry name" value="BASIC PHOSPHOLIPASE A2 PA-11-LIKE"/>
    <property type="match status" value="1"/>
</dbReference>
<dbReference type="PRINTS" id="PR00389">
    <property type="entry name" value="PHPHLIPASEA2"/>
</dbReference>
<feature type="chain" id="PRO_5034841712" description="Phospholipase A2" evidence="8">
    <location>
        <begin position="21"/>
        <end position="151"/>
    </location>
</feature>
<evidence type="ECO:0000256" key="4">
    <source>
        <dbReference type="PIRSR" id="PIRSR601211-1"/>
    </source>
</evidence>
<feature type="active site" evidence="4">
    <location>
        <position position="66"/>
    </location>
</feature>
<evidence type="ECO:0000256" key="3">
    <source>
        <dbReference type="ARBA" id="ARBA00023157"/>
    </source>
</evidence>
<dbReference type="Proteomes" id="UP000694569">
    <property type="component" value="Unplaced"/>
</dbReference>
<evidence type="ECO:0000256" key="8">
    <source>
        <dbReference type="RuleBase" id="RU361236"/>
    </source>
</evidence>
<accession>A0A8C5QAG3</accession>
<keyword evidence="8" id="KW-0443">Lipid metabolism</keyword>
<dbReference type="SUPFAM" id="SSF48619">
    <property type="entry name" value="Phospholipase A2, PLA2"/>
    <property type="match status" value="1"/>
</dbReference>
<dbReference type="GO" id="GO:0005543">
    <property type="term" value="F:phospholipid binding"/>
    <property type="evidence" value="ECO:0007669"/>
    <property type="project" value="TreeGrafter"/>
</dbReference>
<feature type="binding site" evidence="5">
    <location>
        <position position="50"/>
    </location>
    <ligand>
        <name>Ca(2+)</name>
        <dbReference type="ChEBI" id="CHEBI:29108"/>
    </ligand>
</feature>
<dbReference type="AlphaFoldDB" id="A0A8C5QAG3"/>
<dbReference type="InterPro" id="IPR033112">
    <property type="entry name" value="PLA2_Asp_AS"/>
</dbReference>
<dbReference type="EC" id="3.1.1.4" evidence="8"/>
<feature type="disulfide bond" evidence="6">
    <location>
        <begin position="78"/>
        <end position="104"/>
    </location>
</feature>
<feature type="disulfide bond" evidence="6">
    <location>
        <begin position="62"/>
        <end position="118"/>
    </location>
</feature>
<dbReference type="GO" id="GO:0006644">
    <property type="term" value="P:phospholipid metabolic process"/>
    <property type="evidence" value="ECO:0007669"/>
    <property type="project" value="InterPro"/>
</dbReference>
<dbReference type="GeneTree" id="ENSGT00940000161504"/>
<evidence type="ECO:0000256" key="1">
    <source>
        <dbReference type="ARBA" id="ARBA00004613"/>
    </source>
</evidence>
<evidence type="ECO:0000256" key="6">
    <source>
        <dbReference type="PIRSR" id="PIRSR601211-3"/>
    </source>
</evidence>
<evidence type="ECO:0000256" key="2">
    <source>
        <dbReference type="ARBA" id="ARBA00022525"/>
    </source>
</evidence>
<evidence type="ECO:0000313" key="10">
    <source>
        <dbReference type="Ensembl" id="ENSLLEP00000034078.1"/>
    </source>
</evidence>
<evidence type="ECO:0000259" key="9">
    <source>
        <dbReference type="SMART" id="SM00085"/>
    </source>
</evidence>
<feature type="binding site" evidence="5">
    <location>
        <position position="46"/>
    </location>
    <ligand>
        <name>Ca(2+)</name>
        <dbReference type="ChEBI" id="CHEBI:29108"/>
    </ligand>
</feature>
<dbReference type="GO" id="GO:0016042">
    <property type="term" value="P:lipid catabolic process"/>
    <property type="evidence" value="ECO:0007669"/>
    <property type="project" value="InterPro"/>
</dbReference>
<keyword evidence="5 8" id="KW-0106">Calcium</keyword>
<dbReference type="InterPro" id="IPR033113">
    <property type="entry name" value="PLA2_histidine"/>
</dbReference>
<dbReference type="CDD" id="cd00125">
    <property type="entry name" value="PLA2c"/>
    <property type="match status" value="1"/>
</dbReference>
<keyword evidence="3 6" id="KW-1015">Disulfide bond</keyword>
<feature type="disulfide bond" evidence="6">
    <location>
        <begin position="96"/>
        <end position="109"/>
    </location>
</feature>
<protein>
    <recommendedName>
        <fullName evidence="8">Phospholipase A2</fullName>
        <ecNumber evidence="8">3.1.1.4</ecNumber>
    </recommendedName>
</protein>
<dbReference type="Pfam" id="PF00068">
    <property type="entry name" value="Phospholip_A2_1"/>
    <property type="match status" value="1"/>
</dbReference>
<dbReference type="InterPro" id="IPR036444">
    <property type="entry name" value="PLipase_A2_dom_sf"/>
</dbReference>
<organism evidence="10 11">
    <name type="scientific">Leptobrachium leishanense</name>
    <name type="common">Leishan spiny toad</name>
    <dbReference type="NCBI Taxonomy" id="445787"/>
    <lineage>
        <taxon>Eukaryota</taxon>
        <taxon>Metazoa</taxon>
        <taxon>Chordata</taxon>
        <taxon>Craniata</taxon>
        <taxon>Vertebrata</taxon>
        <taxon>Euteleostomi</taxon>
        <taxon>Amphibia</taxon>
        <taxon>Batrachia</taxon>
        <taxon>Anura</taxon>
        <taxon>Pelobatoidea</taxon>
        <taxon>Megophryidae</taxon>
        <taxon>Leptobrachium</taxon>
    </lineage>
</organism>
<dbReference type="Ensembl" id="ENSLLET00000035374.1">
    <property type="protein sequence ID" value="ENSLLEP00000034078.1"/>
    <property type="gene ID" value="ENSLLEG00000021363.1"/>
</dbReference>
<dbReference type="GO" id="GO:0047498">
    <property type="term" value="F:calcium-dependent phospholipase A2 activity"/>
    <property type="evidence" value="ECO:0007669"/>
    <property type="project" value="TreeGrafter"/>
</dbReference>
<reference evidence="10" key="1">
    <citation type="submission" date="2025-08" db="UniProtKB">
        <authorList>
            <consortium name="Ensembl"/>
        </authorList>
    </citation>
    <scope>IDENTIFICATION</scope>
</reference>
<feature type="binding site" evidence="5">
    <location>
        <position position="48"/>
    </location>
    <ligand>
        <name>Ca(2+)</name>
        <dbReference type="ChEBI" id="CHEBI:29108"/>
    </ligand>
</feature>
<comment type="subcellular location">
    <subcellularLocation>
        <location evidence="1 8">Secreted</location>
    </subcellularLocation>
</comment>
<feature type="active site" evidence="4">
    <location>
        <position position="112"/>
    </location>
</feature>